<dbReference type="Proteomes" id="UP000823388">
    <property type="component" value="Chromosome 4N"/>
</dbReference>
<dbReference type="AlphaFoldDB" id="A0A8T0TAV7"/>
<dbReference type="FunFam" id="1.10.630.10:FF:000064">
    <property type="entry name" value="Cytochrome P450 monooxygenase"/>
    <property type="match status" value="1"/>
</dbReference>
<dbReference type="GO" id="GO:0016705">
    <property type="term" value="F:oxidoreductase activity, acting on paired donors, with incorporation or reduction of molecular oxygen"/>
    <property type="evidence" value="ECO:0007669"/>
    <property type="project" value="InterPro"/>
</dbReference>
<keyword evidence="5" id="KW-0503">Monooxygenase</keyword>
<reference evidence="7" key="1">
    <citation type="submission" date="2020-05" db="EMBL/GenBank/DDBJ databases">
        <title>WGS assembly of Panicum virgatum.</title>
        <authorList>
            <person name="Lovell J.T."/>
            <person name="Jenkins J."/>
            <person name="Shu S."/>
            <person name="Juenger T.E."/>
            <person name="Schmutz J."/>
        </authorList>
    </citation>
    <scope>NUCLEOTIDE SEQUENCE</scope>
    <source>
        <strain evidence="7">AP13</strain>
    </source>
</reference>
<evidence type="ECO:0000313" key="8">
    <source>
        <dbReference type="Proteomes" id="UP000823388"/>
    </source>
</evidence>
<accession>A0A8T0TAV7</accession>
<feature type="transmembrane region" description="Helical" evidence="6">
    <location>
        <begin position="52"/>
        <end position="71"/>
    </location>
</feature>
<dbReference type="Pfam" id="PF00067">
    <property type="entry name" value="p450"/>
    <property type="match status" value="1"/>
</dbReference>
<organism evidence="7 8">
    <name type="scientific">Panicum virgatum</name>
    <name type="common">Blackwell switchgrass</name>
    <dbReference type="NCBI Taxonomy" id="38727"/>
    <lineage>
        <taxon>Eukaryota</taxon>
        <taxon>Viridiplantae</taxon>
        <taxon>Streptophyta</taxon>
        <taxon>Embryophyta</taxon>
        <taxon>Tracheophyta</taxon>
        <taxon>Spermatophyta</taxon>
        <taxon>Magnoliopsida</taxon>
        <taxon>Liliopsida</taxon>
        <taxon>Poales</taxon>
        <taxon>Poaceae</taxon>
        <taxon>PACMAD clade</taxon>
        <taxon>Panicoideae</taxon>
        <taxon>Panicodae</taxon>
        <taxon>Paniceae</taxon>
        <taxon>Panicinae</taxon>
        <taxon>Panicum</taxon>
        <taxon>Panicum sect. Hiantes</taxon>
    </lineage>
</organism>
<dbReference type="PROSITE" id="PS00086">
    <property type="entry name" value="CYTOCHROME_P450"/>
    <property type="match status" value="1"/>
</dbReference>
<dbReference type="SUPFAM" id="SSF48264">
    <property type="entry name" value="Cytochrome P450"/>
    <property type="match status" value="1"/>
</dbReference>
<keyword evidence="5" id="KW-0560">Oxidoreductase</keyword>
<dbReference type="GO" id="GO:0004497">
    <property type="term" value="F:monooxygenase activity"/>
    <property type="evidence" value="ECO:0007669"/>
    <property type="project" value="UniProtKB-KW"/>
</dbReference>
<dbReference type="PRINTS" id="PR00463">
    <property type="entry name" value="EP450I"/>
</dbReference>
<comment type="similarity">
    <text evidence="1 5">Belongs to the cytochrome P450 family.</text>
</comment>
<keyword evidence="2 4" id="KW-0479">Metal-binding</keyword>
<dbReference type="PANTHER" id="PTHR47955:SF21">
    <property type="entry name" value="OS06G0642300 PROTEIN"/>
    <property type="match status" value="1"/>
</dbReference>
<dbReference type="PRINTS" id="PR00385">
    <property type="entry name" value="P450"/>
</dbReference>
<comment type="cofactor">
    <cofactor evidence="4">
        <name>heme</name>
        <dbReference type="ChEBI" id="CHEBI:30413"/>
    </cofactor>
</comment>
<keyword evidence="6" id="KW-1133">Transmembrane helix</keyword>
<keyword evidence="3 4" id="KW-0408">Iron</keyword>
<dbReference type="Gene3D" id="1.10.630.10">
    <property type="entry name" value="Cytochrome P450"/>
    <property type="match status" value="1"/>
</dbReference>
<keyword evidence="6" id="KW-0472">Membrane</keyword>
<evidence type="ECO:0000256" key="1">
    <source>
        <dbReference type="ARBA" id="ARBA00010617"/>
    </source>
</evidence>
<dbReference type="InterPro" id="IPR002401">
    <property type="entry name" value="Cyt_P450_E_grp-I"/>
</dbReference>
<evidence type="ECO:0008006" key="9">
    <source>
        <dbReference type="Google" id="ProtNLM"/>
    </source>
</evidence>
<evidence type="ECO:0000256" key="6">
    <source>
        <dbReference type="SAM" id="Phobius"/>
    </source>
</evidence>
<proteinExistence type="inferred from homology"/>
<keyword evidence="6" id="KW-0812">Transmembrane</keyword>
<evidence type="ECO:0000256" key="2">
    <source>
        <dbReference type="ARBA" id="ARBA00022723"/>
    </source>
</evidence>
<dbReference type="GO" id="GO:0020037">
    <property type="term" value="F:heme binding"/>
    <property type="evidence" value="ECO:0007669"/>
    <property type="project" value="InterPro"/>
</dbReference>
<comment type="caution">
    <text evidence="7">The sequence shown here is derived from an EMBL/GenBank/DDBJ whole genome shotgun (WGS) entry which is preliminary data.</text>
</comment>
<evidence type="ECO:0000256" key="4">
    <source>
        <dbReference type="PIRSR" id="PIRSR602401-1"/>
    </source>
</evidence>
<keyword evidence="8" id="KW-1185">Reference proteome</keyword>
<evidence type="ECO:0000313" key="7">
    <source>
        <dbReference type="EMBL" id="KAG2607427.1"/>
    </source>
</evidence>
<evidence type="ECO:0000256" key="5">
    <source>
        <dbReference type="RuleBase" id="RU000461"/>
    </source>
</evidence>
<dbReference type="PANTHER" id="PTHR47955">
    <property type="entry name" value="CYTOCHROME P450 FAMILY 71 PROTEIN"/>
    <property type="match status" value="1"/>
</dbReference>
<dbReference type="InterPro" id="IPR036396">
    <property type="entry name" value="Cyt_P450_sf"/>
</dbReference>
<dbReference type="EMBL" id="CM029044">
    <property type="protein sequence ID" value="KAG2607427.1"/>
    <property type="molecule type" value="Genomic_DNA"/>
</dbReference>
<protein>
    <recommendedName>
        <fullName evidence="9">Cytochrome P450</fullName>
    </recommendedName>
</protein>
<feature type="binding site" description="axial binding residue" evidence="4">
    <location>
        <position position="490"/>
    </location>
    <ligand>
        <name>heme</name>
        <dbReference type="ChEBI" id="CHEBI:30413"/>
    </ligand>
    <ligandPart>
        <name>Fe</name>
        <dbReference type="ChEBI" id="CHEBI:18248"/>
    </ligandPart>
</feature>
<keyword evidence="4 5" id="KW-0349">Heme</keyword>
<dbReference type="InterPro" id="IPR017972">
    <property type="entry name" value="Cyt_P450_CS"/>
</dbReference>
<evidence type="ECO:0000256" key="3">
    <source>
        <dbReference type="ARBA" id="ARBA00023004"/>
    </source>
</evidence>
<sequence>MTWIGYLTKQGQHSLPLHQTRIVQLTLCSASTNHFVLCFNHSSTKATTMASLPLHLLLFLPLLAAVSYHWLNRAASRWRGGDARLPPSPWALPVIGHLHHLAGALPHRAMRDLAARHGPLMLLRLGGLPVVVASSADAAREVMRARDLDFATRPVTRMVRLVIPAGAEGIIFAPYGEGWRQIRKICTVELLSARRVQSFRPIREEEAGRLLRAVASAPPPRAVNLSELLSVYAADSSVRAIIGSRFKDRDTFLVMLERGLKLFAKMSLPDLFPSSRLAMLVSRMPGRMQRQRQESVAFMDAIVREHEESRVADDGKEDLLDVLLRIQREGDLQVPLTADNIKSAVGDLFAGGSETAATSLQWTMAELMRTPRVMRKVQDEVWQALAGRPTVTEDDLGDLRYMRLVIKESLRLHPPVPLLLPRECRNTCRVLGFDVPVGTIVFVNAWAIARDPNYWEKPEEFVPERFENSKVDFKGTDFEYLPFGAGRRMCPGMVFGLVHLELALAGLLYHFDWEMPSGMKAADLDMTEEMGVTTRRLHDLRLVPVVRVPVPVE</sequence>
<gene>
    <name evidence="7" type="ORF">PVAP13_4NG253900</name>
</gene>
<dbReference type="CDD" id="cd11072">
    <property type="entry name" value="CYP71-like"/>
    <property type="match status" value="1"/>
</dbReference>
<dbReference type="InterPro" id="IPR001128">
    <property type="entry name" value="Cyt_P450"/>
</dbReference>
<dbReference type="GO" id="GO:0005506">
    <property type="term" value="F:iron ion binding"/>
    <property type="evidence" value="ECO:0007669"/>
    <property type="project" value="InterPro"/>
</dbReference>
<name>A0A8T0TAV7_PANVG</name>